<keyword evidence="16" id="KW-1185">Reference proteome</keyword>
<keyword evidence="8" id="KW-0560">Oxidoreductase</keyword>
<dbReference type="Pfam" id="PF00173">
    <property type="entry name" value="Cyt-b5"/>
    <property type="match status" value="1"/>
</dbReference>
<evidence type="ECO:0000256" key="10">
    <source>
        <dbReference type="ARBA" id="ARBA00023098"/>
    </source>
</evidence>
<dbReference type="AlphaFoldDB" id="A0AAD5TLM4"/>
<dbReference type="SMART" id="SM01117">
    <property type="entry name" value="Cyt-b5"/>
    <property type="match status" value="1"/>
</dbReference>
<evidence type="ECO:0000313" key="15">
    <source>
        <dbReference type="EMBL" id="KAJ3179395.1"/>
    </source>
</evidence>
<comment type="pathway">
    <text evidence="2">Lipid metabolism.</text>
</comment>
<evidence type="ECO:0000256" key="2">
    <source>
        <dbReference type="ARBA" id="ARBA00005189"/>
    </source>
</evidence>
<evidence type="ECO:0000256" key="12">
    <source>
        <dbReference type="SAM" id="MobiDB-lite"/>
    </source>
</evidence>
<name>A0AAD5TLM4_9FUNG</name>
<keyword evidence="11 13" id="KW-0472">Membrane</keyword>
<dbReference type="PANTHER" id="PTHR19353:SF30">
    <property type="entry name" value="DELTA 8-(E)-SPHINGOLIPID DESATURASE"/>
    <property type="match status" value="1"/>
</dbReference>
<dbReference type="PROSITE" id="PS50255">
    <property type="entry name" value="CYTOCHROME_B5_2"/>
    <property type="match status" value="1"/>
</dbReference>
<dbReference type="EMBL" id="JADGJQ010000021">
    <property type="protein sequence ID" value="KAJ3179395.1"/>
    <property type="molecule type" value="Genomic_DNA"/>
</dbReference>
<keyword evidence="4" id="KW-0349">Heme</keyword>
<evidence type="ECO:0000256" key="7">
    <source>
        <dbReference type="ARBA" id="ARBA00022989"/>
    </source>
</evidence>
<dbReference type="SUPFAM" id="SSF55856">
    <property type="entry name" value="Cytochrome b5-like heme/steroid binding domain"/>
    <property type="match status" value="1"/>
</dbReference>
<dbReference type="Gene3D" id="3.10.120.10">
    <property type="entry name" value="Cytochrome b5-like heme/steroid binding domain"/>
    <property type="match status" value="1"/>
</dbReference>
<evidence type="ECO:0000256" key="8">
    <source>
        <dbReference type="ARBA" id="ARBA00023002"/>
    </source>
</evidence>
<accession>A0AAD5TLM4</accession>
<evidence type="ECO:0000256" key="9">
    <source>
        <dbReference type="ARBA" id="ARBA00023004"/>
    </source>
</evidence>
<dbReference type="PIRSF" id="PIRSF015921">
    <property type="entry name" value="FA_sphinglp_des"/>
    <property type="match status" value="1"/>
</dbReference>
<dbReference type="InterPro" id="IPR005804">
    <property type="entry name" value="FA_desaturase_dom"/>
</dbReference>
<dbReference type="InterPro" id="IPR018506">
    <property type="entry name" value="Cyt_B5_heme-BS"/>
</dbReference>
<evidence type="ECO:0000256" key="3">
    <source>
        <dbReference type="ARBA" id="ARBA00009295"/>
    </source>
</evidence>
<protein>
    <recommendedName>
        <fullName evidence="14">Cytochrome b5 heme-binding domain-containing protein</fullName>
    </recommendedName>
</protein>
<dbReference type="PANTHER" id="PTHR19353">
    <property type="entry name" value="FATTY ACID DESATURASE 2"/>
    <property type="match status" value="1"/>
</dbReference>
<keyword evidence="10" id="KW-0443">Lipid metabolism</keyword>
<evidence type="ECO:0000313" key="16">
    <source>
        <dbReference type="Proteomes" id="UP001212152"/>
    </source>
</evidence>
<dbReference type="PROSITE" id="PS00191">
    <property type="entry name" value="CYTOCHROME_B5_1"/>
    <property type="match status" value="1"/>
</dbReference>
<dbReference type="Pfam" id="PF00487">
    <property type="entry name" value="FA_desaturase"/>
    <property type="match status" value="1"/>
</dbReference>
<gene>
    <name evidence="15" type="ORF">HDU87_003005</name>
</gene>
<reference evidence="15" key="1">
    <citation type="submission" date="2020-05" db="EMBL/GenBank/DDBJ databases">
        <title>Phylogenomic resolution of chytrid fungi.</title>
        <authorList>
            <person name="Stajich J.E."/>
            <person name="Amses K."/>
            <person name="Simmons R."/>
            <person name="Seto K."/>
            <person name="Myers J."/>
            <person name="Bonds A."/>
            <person name="Quandt C.A."/>
            <person name="Barry K."/>
            <person name="Liu P."/>
            <person name="Grigoriev I."/>
            <person name="Longcore J.E."/>
            <person name="James T.Y."/>
        </authorList>
    </citation>
    <scope>NUCLEOTIDE SEQUENCE</scope>
    <source>
        <strain evidence="15">JEL0379</strain>
    </source>
</reference>
<feature type="transmembrane region" description="Helical" evidence="13">
    <location>
        <begin position="366"/>
        <end position="384"/>
    </location>
</feature>
<dbReference type="GO" id="GO:0016020">
    <property type="term" value="C:membrane"/>
    <property type="evidence" value="ECO:0007669"/>
    <property type="project" value="UniProtKB-SubCell"/>
</dbReference>
<dbReference type="CDD" id="cd03506">
    <property type="entry name" value="Delta6-FADS-like"/>
    <property type="match status" value="1"/>
</dbReference>
<evidence type="ECO:0000259" key="14">
    <source>
        <dbReference type="PROSITE" id="PS50255"/>
    </source>
</evidence>
<keyword evidence="5 13" id="KW-0812">Transmembrane</keyword>
<organism evidence="15 16">
    <name type="scientific">Geranomyces variabilis</name>
    <dbReference type="NCBI Taxonomy" id="109894"/>
    <lineage>
        <taxon>Eukaryota</taxon>
        <taxon>Fungi</taxon>
        <taxon>Fungi incertae sedis</taxon>
        <taxon>Chytridiomycota</taxon>
        <taxon>Chytridiomycota incertae sedis</taxon>
        <taxon>Chytridiomycetes</taxon>
        <taxon>Spizellomycetales</taxon>
        <taxon>Powellomycetaceae</taxon>
        <taxon>Geranomyces</taxon>
    </lineage>
</organism>
<evidence type="ECO:0000256" key="6">
    <source>
        <dbReference type="ARBA" id="ARBA00022723"/>
    </source>
</evidence>
<dbReference type="GO" id="GO:0046872">
    <property type="term" value="F:metal ion binding"/>
    <property type="evidence" value="ECO:0007669"/>
    <property type="project" value="UniProtKB-KW"/>
</dbReference>
<dbReference type="InterPro" id="IPR001199">
    <property type="entry name" value="Cyt_B5-like_heme/steroid-bd"/>
</dbReference>
<evidence type="ECO:0000256" key="5">
    <source>
        <dbReference type="ARBA" id="ARBA00022692"/>
    </source>
</evidence>
<dbReference type="Proteomes" id="UP001212152">
    <property type="component" value="Unassembled WGS sequence"/>
</dbReference>
<keyword evidence="6" id="KW-0479">Metal-binding</keyword>
<evidence type="ECO:0000256" key="4">
    <source>
        <dbReference type="ARBA" id="ARBA00022617"/>
    </source>
</evidence>
<comment type="caution">
    <text evidence="15">The sequence shown here is derived from an EMBL/GenBank/DDBJ whole genome shotgun (WGS) entry which is preliminary data.</text>
</comment>
<feature type="region of interest" description="Disordered" evidence="12">
    <location>
        <begin position="29"/>
        <end position="58"/>
    </location>
</feature>
<feature type="domain" description="Cytochrome b5 heme-binding" evidence="14">
    <location>
        <begin position="59"/>
        <end position="135"/>
    </location>
</feature>
<feature type="transmembrane region" description="Helical" evidence="13">
    <location>
        <begin position="332"/>
        <end position="354"/>
    </location>
</feature>
<evidence type="ECO:0000256" key="1">
    <source>
        <dbReference type="ARBA" id="ARBA00004141"/>
    </source>
</evidence>
<comment type="similarity">
    <text evidence="3">Belongs to the fatty acid desaturase type 1 family.</text>
</comment>
<dbReference type="GO" id="GO:0020037">
    <property type="term" value="F:heme binding"/>
    <property type="evidence" value="ECO:0007669"/>
    <property type="project" value="InterPro"/>
</dbReference>
<comment type="subcellular location">
    <subcellularLocation>
        <location evidence="1">Membrane</location>
        <topology evidence="1">Multi-pass membrane protein</topology>
    </subcellularLocation>
</comment>
<keyword evidence="9" id="KW-0408">Iron</keyword>
<evidence type="ECO:0000256" key="13">
    <source>
        <dbReference type="SAM" id="Phobius"/>
    </source>
</evidence>
<proteinExistence type="inferred from homology"/>
<dbReference type="InterPro" id="IPR012171">
    <property type="entry name" value="Fatty_acid_desaturase"/>
</dbReference>
<sequence>MSPPPALKKRAAAAPKVVRVDSKMSIRDLASLSSSSSSSSDESTAPPPQPRSNNGGAAAKTMTIKAVARRVANGETLVVYENKVYNLSLFLKCHPGGDLVIKHMAGCDATDEINGLHPQWVIDDRMPRFFIANLVSPQEEDSTTLSDSEDAADDAADAVAEQVKKRRRTRIAYRRLEKKIRDAGLFETNHWYYAAHLVEYITFVSIAVLGVVYGTQTWHYMVSAVALGAFWQQSAFTAHDAGHNGITHVREYDEKIGIFLGDFCGGLSIGWWKKSHYVHHIATNHPEHDPDIQQLPFFALSKRFLTQVHSSYYNKTLVFDDVAKFLIPFQHLYYYALLCFGRFLLYFLGWSFVLTEPNYKKRTQEIVGLTFYFCWLGSLVAALPDWKTRVAWVMVSHVSTVFLHIQINLSHFAMSTEDLGKDEPFPCKMLRTTMDVDCPWWMDWFHGGLQYQAIHHLFPRVPRHNLRKCIPFVKEFADEAGVTYHMYKFVEANGQVFQALKDVADQVALMAKVAHHEATAATGGHHNHHHNHHHHM</sequence>
<keyword evidence="7 13" id="KW-1133">Transmembrane helix</keyword>
<dbReference type="GO" id="GO:0016717">
    <property type="term" value="F:oxidoreductase activity, acting on paired donors, with oxidation of a pair of donors resulting in the reduction of molecular oxygen to two molecules of water"/>
    <property type="evidence" value="ECO:0007669"/>
    <property type="project" value="TreeGrafter"/>
</dbReference>
<dbReference type="GO" id="GO:0006629">
    <property type="term" value="P:lipid metabolic process"/>
    <property type="evidence" value="ECO:0007669"/>
    <property type="project" value="UniProtKB-KW"/>
</dbReference>
<evidence type="ECO:0000256" key="11">
    <source>
        <dbReference type="ARBA" id="ARBA00023136"/>
    </source>
</evidence>
<dbReference type="InterPro" id="IPR036400">
    <property type="entry name" value="Cyt_B5-like_heme/steroid_sf"/>
</dbReference>
<feature type="compositionally biased region" description="Low complexity" evidence="12">
    <location>
        <begin position="31"/>
        <end position="40"/>
    </location>
</feature>